<feature type="compositionally biased region" description="Low complexity" evidence="1">
    <location>
        <begin position="7"/>
        <end position="21"/>
    </location>
</feature>
<gene>
    <name evidence="2" type="ORF">PXEA_LOCUS13857</name>
</gene>
<organism evidence="2 3">
    <name type="scientific">Protopolystoma xenopodis</name>
    <dbReference type="NCBI Taxonomy" id="117903"/>
    <lineage>
        <taxon>Eukaryota</taxon>
        <taxon>Metazoa</taxon>
        <taxon>Spiralia</taxon>
        <taxon>Lophotrochozoa</taxon>
        <taxon>Platyhelminthes</taxon>
        <taxon>Monogenea</taxon>
        <taxon>Polyopisthocotylea</taxon>
        <taxon>Polystomatidea</taxon>
        <taxon>Polystomatidae</taxon>
        <taxon>Protopolystoma</taxon>
    </lineage>
</organism>
<feature type="compositionally biased region" description="Polar residues" evidence="1">
    <location>
        <begin position="138"/>
        <end position="149"/>
    </location>
</feature>
<evidence type="ECO:0000256" key="1">
    <source>
        <dbReference type="SAM" id="MobiDB-lite"/>
    </source>
</evidence>
<dbReference type="Proteomes" id="UP000784294">
    <property type="component" value="Unassembled WGS sequence"/>
</dbReference>
<comment type="caution">
    <text evidence="2">The sequence shown here is derived from an EMBL/GenBank/DDBJ whole genome shotgun (WGS) entry which is preliminary data.</text>
</comment>
<evidence type="ECO:0000313" key="3">
    <source>
        <dbReference type="Proteomes" id="UP000784294"/>
    </source>
</evidence>
<evidence type="ECO:0000313" key="2">
    <source>
        <dbReference type="EMBL" id="VEL20417.1"/>
    </source>
</evidence>
<feature type="region of interest" description="Disordered" evidence="1">
    <location>
        <begin position="1"/>
        <end position="21"/>
    </location>
</feature>
<sequence length="330" mass="35363">MQGANDSSAWPASSSSGSCPPGLSIRLPTVATTLSGDSTSLPNVMAGFASIASFAQSPDASFTSSHNPATAITGLEGVTCRNCQCRSDVEPSPESVTAAMTAPPSVAHETGSSLRRLTRLTTGGGDCDDVQTRARNEPSPTDQQVTSTPFRGRCEQPFCLSETAAMAAVAAAAMLTQANVPLRGLRPRSRQPQVSEGRDRFCPSRLYDGDGDGELVSETEGDSNPLDRAPVWRRWQSSRGQAFGESPNGINQCRRRSRFRGSRPLRDKTDLSLEAGHSRTEATMRPDPRDEDEADENQPELVENEDKALAKGISPPGKYMMAFTISRLLE</sequence>
<feature type="compositionally biased region" description="Acidic residues" evidence="1">
    <location>
        <begin position="209"/>
        <end position="221"/>
    </location>
</feature>
<proteinExistence type="predicted"/>
<feature type="compositionally biased region" description="Basic residues" evidence="1">
    <location>
        <begin position="253"/>
        <end position="263"/>
    </location>
</feature>
<feature type="compositionally biased region" description="Basic and acidic residues" evidence="1">
    <location>
        <begin position="264"/>
        <end position="288"/>
    </location>
</feature>
<feature type="compositionally biased region" description="Acidic residues" evidence="1">
    <location>
        <begin position="289"/>
        <end position="298"/>
    </location>
</feature>
<feature type="region of interest" description="Disordered" evidence="1">
    <location>
        <begin position="118"/>
        <end position="149"/>
    </location>
</feature>
<dbReference type="EMBL" id="CAAALY010046396">
    <property type="protein sequence ID" value="VEL20417.1"/>
    <property type="molecule type" value="Genomic_DNA"/>
</dbReference>
<protein>
    <submittedName>
        <fullName evidence="2">Uncharacterized protein</fullName>
    </submittedName>
</protein>
<keyword evidence="3" id="KW-1185">Reference proteome</keyword>
<reference evidence="2" key="1">
    <citation type="submission" date="2018-11" db="EMBL/GenBank/DDBJ databases">
        <authorList>
            <consortium name="Pathogen Informatics"/>
        </authorList>
    </citation>
    <scope>NUCLEOTIDE SEQUENCE</scope>
</reference>
<feature type="region of interest" description="Disordered" evidence="1">
    <location>
        <begin position="183"/>
        <end position="316"/>
    </location>
</feature>
<accession>A0A3S5ACI4</accession>
<dbReference type="AlphaFoldDB" id="A0A3S5ACI4"/>
<name>A0A3S5ACI4_9PLAT</name>